<name>A0ACB8ANS9_9AGAM</name>
<dbReference type="Proteomes" id="UP000790377">
    <property type="component" value="Unassembled WGS sequence"/>
</dbReference>
<sequence length="460" mass="51167">MSSRRPSASLMMTPSNPAARRGSDRRANDRRGSGFSSGEGQSRRGSIDPSRLVPMDRTTHVSGTDDFNVVFVGAGNIMFGSDEGPWNHSFRFEHKLGLRLKVVALIDPAIERATAVLQKKCDSFVVSAYQDTRVFKTLEDFVKNMSPKDRPRAVLVGSPPMFRGTVQPGRDIEMQIMKYFPGAAMFIEKPIATGPKNEIEEAFKVAKHISDSKAICSVGYMLRYLKAVQMMKQIIEDNELIVMATIARYACAYEAIAKPDWWDKSKSAGPIVEQGTHFCDLSRYFGGEVDILSVTAHSLEWDENAGSLSRMAIDESKIAPENRIPRVTAATWKYDSGAVGSFTHVATLQGHNYSCELEVHADGYSLKLVNPYVQPVLYVRKPGDDHEQMYTFPDDDPFFSEVSNWIDIIEDIEEEPEAAQILSSYEDACKTYELTWAIREASERSRAAKLAASKAAAAEA</sequence>
<gene>
    <name evidence="1" type="ORF">BJ138DRAFT_1142649</name>
</gene>
<evidence type="ECO:0000313" key="1">
    <source>
        <dbReference type="EMBL" id="KAH7914950.1"/>
    </source>
</evidence>
<proteinExistence type="predicted"/>
<reference evidence="1" key="1">
    <citation type="journal article" date="2021" name="New Phytol.">
        <title>Evolutionary innovations through gain and loss of genes in the ectomycorrhizal Boletales.</title>
        <authorList>
            <person name="Wu G."/>
            <person name="Miyauchi S."/>
            <person name="Morin E."/>
            <person name="Kuo A."/>
            <person name="Drula E."/>
            <person name="Varga T."/>
            <person name="Kohler A."/>
            <person name="Feng B."/>
            <person name="Cao Y."/>
            <person name="Lipzen A."/>
            <person name="Daum C."/>
            <person name="Hundley H."/>
            <person name="Pangilinan J."/>
            <person name="Johnson J."/>
            <person name="Barry K."/>
            <person name="LaButti K."/>
            <person name="Ng V."/>
            <person name="Ahrendt S."/>
            <person name="Min B."/>
            <person name="Choi I.G."/>
            <person name="Park H."/>
            <person name="Plett J.M."/>
            <person name="Magnuson J."/>
            <person name="Spatafora J.W."/>
            <person name="Nagy L.G."/>
            <person name="Henrissat B."/>
            <person name="Grigoriev I.V."/>
            <person name="Yang Z.L."/>
            <person name="Xu J."/>
            <person name="Martin F.M."/>
        </authorList>
    </citation>
    <scope>NUCLEOTIDE SEQUENCE</scope>
    <source>
        <strain evidence="1">ATCC 28755</strain>
    </source>
</reference>
<comment type="caution">
    <text evidence="1">The sequence shown here is derived from an EMBL/GenBank/DDBJ whole genome shotgun (WGS) entry which is preliminary data.</text>
</comment>
<organism evidence="1 2">
    <name type="scientific">Hygrophoropsis aurantiaca</name>
    <dbReference type="NCBI Taxonomy" id="72124"/>
    <lineage>
        <taxon>Eukaryota</taxon>
        <taxon>Fungi</taxon>
        <taxon>Dikarya</taxon>
        <taxon>Basidiomycota</taxon>
        <taxon>Agaricomycotina</taxon>
        <taxon>Agaricomycetes</taxon>
        <taxon>Agaricomycetidae</taxon>
        <taxon>Boletales</taxon>
        <taxon>Coniophorineae</taxon>
        <taxon>Hygrophoropsidaceae</taxon>
        <taxon>Hygrophoropsis</taxon>
    </lineage>
</organism>
<accession>A0ACB8ANS9</accession>
<keyword evidence="2" id="KW-1185">Reference proteome</keyword>
<protein>
    <submittedName>
        <fullName evidence="1">Oxidoreductase C terminal-domain-containing protein</fullName>
    </submittedName>
</protein>
<dbReference type="EMBL" id="MU267606">
    <property type="protein sequence ID" value="KAH7914950.1"/>
    <property type="molecule type" value="Genomic_DNA"/>
</dbReference>
<evidence type="ECO:0000313" key="2">
    <source>
        <dbReference type="Proteomes" id="UP000790377"/>
    </source>
</evidence>